<name>A0A0J1HH80_9GAMM</name>
<keyword evidence="2" id="KW-1185">Reference proteome</keyword>
<evidence type="ECO:0000313" key="1">
    <source>
        <dbReference type="EMBL" id="KLV10980.1"/>
    </source>
</evidence>
<organism evidence="1 2">
    <name type="scientific">Photobacterium ganghwense</name>
    <dbReference type="NCBI Taxonomy" id="320778"/>
    <lineage>
        <taxon>Bacteria</taxon>
        <taxon>Pseudomonadati</taxon>
        <taxon>Pseudomonadota</taxon>
        <taxon>Gammaproteobacteria</taxon>
        <taxon>Vibrionales</taxon>
        <taxon>Vibrionaceae</taxon>
        <taxon>Photobacterium</taxon>
    </lineage>
</organism>
<proteinExistence type="predicted"/>
<evidence type="ECO:0008006" key="3">
    <source>
        <dbReference type="Google" id="ProtNLM"/>
    </source>
</evidence>
<dbReference type="EMBL" id="LDOU01000004">
    <property type="protein sequence ID" value="KLV10980.1"/>
    <property type="molecule type" value="Genomic_DNA"/>
</dbReference>
<accession>A0A0J1HH80</accession>
<dbReference type="AlphaFoldDB" id="A0A0J1HH80"/>
<reference evidence="1 2" key="1">
    <citation type="submission" date="2015-05" db="EMBL/GenBank/DDBJ databases">
        <title>Photobacterium galathea sp. nov.</title>
        <authorList>
            <person name="Machado H."/>
            <person name="Gram L."/>
        </authorList>
    </citation>
    <scope>NUCLEOTIDE SEQUENCE [LARGE SCALE GENOMIC DNA]</scope>
    <source>
        <strain evidence="1 2">DSM 22954</strain>
    </source>
</reference>
<dbReference type="Proteomes" id="UP000035909">
    <property type="component" value="Unassembled WGS sequence"/>
</dbReference>
<comment type="caution">
    <text evidence="1">The sequence shown here is derived from an EMBL/GenBank/DDBJ whole genome shotgun (WGS) entry which is preliminary data.</text>
</comment>
<gene>
    <name evidence="1" type="ORF">ABT57_03540</name>
</gene>
<sequence>MLTTPLQHLISQLLQPSSQSTLINWLQQGAGKQVLAQLIRQLAEPGSELRRWLSQLPPHQQEEFSALLRLAGEQRLATPTPASQDTLVLMWPMLTPNGREAFLEIQREARSTEKNPQKKPKWRIRLRLPVGNADNVYVQAGWDGDELSLLFESENPALLERTRLLSPFLNQRLESMGIQTVSSEFRRHVEEPESTYTDSGSGLNITV</sequence>
<evidence type="ECO:0000313" key="2">
    <source>
        <dbReference type="Proteomes" id="UP000035909"/>
    </source>
</evidence>
<dbReference type="PATRIC" id="fig|320778.3.peg.761"/>
<protein>
    <recommendedName>
        <fullName evidence="3">Flagellar hook-length control protein-like C-terminal domain-containing protein</fullName>
    </recommendedName>
</protein>